<dbReference type="PANTHER" id="PTHR11239:SF12">
    <property type="entry name" value="DNA-DIRECTED RNA POLYMERASE III SUBUNIT RPC10"/>
    <property type="match status" value="1"/>
</dbReference>
<evidence type="ECO:0000256" key="5">
    <source>
        <dbReference type="PIRNR" id="PIRNR005586"/>
    </source>
</evidence>
<evidence type="ECO:0000259" key="9">
    <source>
        <dbReference type="PROSITE" id="PS51133"/>
    </source>
</evidence>
<dbReference type="InterPro" id="IPR012164">
    <property type="entry name" value="Rpa12/Rpb9/Rpc10/TFS"/>
</dbReference>
<feature type="domain" description="TFIIS-type" evidence="9">
    <location>
        <begin position="67"/>
        <end position="107"/>
    </location>
</feature>
<keyword evidence="1 6" id="KW-0479">Metal-binding</keyword>
<dbReference type="NCBIfam" id="TIGR01384">
    <property type="entry name" value="TFS_arch"/>
    <property type="match status" value="1"/>
</dbReference>
<dbReference type="SUPFAM" id="SSF57783">
    <property type="entry name" value="Zinc beta-ribbon"/>
    <property type="match status" value="2"/>
</dbReference>
<proteinExistence type="inferred from homology"/>
<comment type="caution">
    <text evidence="10">The sequence shown here is derived from an EMBL/GenBank/DDBJ whole genome shotgun (WGS) entry which is preliminary data.</text>
</comment>
<keyword evidence="4" id="KW-0805">Transcription regulation</keyword>
<comment type="similarity">
    <text evidence="5 8">Belongs to the archaeal rpoM/eukaryotic RPA12/RPB9/RPC11 RNA polymerase family.</text>
</comment>
<evidence type="ECO:0000256" key="6">
    <source>
        <dbReference type="PIRSR" id="PIRSR005586-1"/>
    </source>
</evidence>
<feature type="zinc finger region" description="C4-type" evidence="7">
    <location>
        <begin position="4"/>
        <end position="27"/>
    </location>
</feature>
<dbReference type="Proteomes" id="UP000608579">
    <property type="component" value="Unassembled WGS sequence"/>
</dbReference>
<sequence>MEFCPRCGKVLTPSRKEREVMLVCRKCGYTQALEGLQEVIVKSPNRRQKTEVVVIEENEEKVLPKTDDVICPNCGHNEAYWWTVQTRSADEPMTQFFRCVKCSHTWREYA</sequence>
<dbReference type="PIRSF" id="PIRSF005586">
    <property type="entry name" value="RNApol_RpoM"/>
    <property type="match status" value="1"/>
</dbReference>
<organism evidence="10 11">
    <name type="scientific">Caldiarchaeum subterraneum</name>
    <dbReference type="NCBI Taxonomy" id="311458"/>
    <lineage>
        <taxon>Archaea</taxon>
        <taxon>Nitrososphaerota</taxon>
        <taxon>Candidatus Caldarchaeales</taxon>
        <taxon>Candidatus Caldarchaeaceae</taxon>
        <taxon>Candidatus Caldarchaeum</taxon>
    </lineage>
</organism>
<dbReference type="Pfam" id="PF01096">
    <property type="entry name" value="Zn_ribbon_TFIIS"/>
    <property type="match status" value="1"/>
</dbReference>
<feature type="binding site" evidence="6">
    <location>
        <position position="102"/>
    </location>
    <ligand>
        <name>Zn(2+)</name>
        <dbReference type="ChEBI" id="CHEBI:29105"/>
        <label>2</label>
    </ligand>
</feature>
<dbReference type="PANTHER" id="PTHR11239">
    <property type="entry name" value="DNA-DIRECTED RNA POLYMERASE"/>
    <property type="match status" value="1"/>
</dbReference>
<feature type="binding site" evidence="6">
    <location>
        <position position="71"/>
    </location>
    <ligand>
        <name>Zn(2+)</name>
        <dbReference type="ChEBI" id="CHEBI:29105"/>
        <label>2</label>
    </ligand>
</feature>
<dbReference type="GO" id="GO:0003676">
    <property type="term" value="F:nucleic acid binding"/>
    <property type="evidence" value="ECO:0007669"/>
    <property type="project" value="InterPro"/>
</dbReference>
<dbReference type="InterPro" id="IPR001222">
    <property type="entry name" value="Znf_TFIIS"/>
</dbReference>
<feature type="binding site" evidence="6">
    <location>
        <position position="27"/>
    </location>
    <ligand>
        <name>Zn(2+)</name>
        <dbReference type="ChEBI" id="CHEBI:29105"/>
        <label>1</label>
    </ligand>
</feature>
<evidence type="ECO:0000256" key="3">
    <source>
        <dbReference type="ARBA" id="ARBA00022833"/>
    </source>
</evidence>
<dbReference type="SMART" id="SM00440">
    <property type="entry name" value="ZnF_C2C2"/>
    <property type="match status" value="1"/>
</dbReference>
<protein>
    <submittedName>
        <fullName evidence="10">Transcription factor S</fullName>
    </submittedName>
</protein>
<dbReference type="EMBL" id="DQVM01000051">
    <property type="protein sequence ID" value="HIQ29485.1"/>
    <property type="molecule type" value="Genomic_DNA"/>
</dbReference>
<feature type="binding site" evidence="6">
    <location>
        <position position="24"/>
    </location>
    <ligand>
        <name>Zn(2+)</name>
        <dbReference type="ChEBI" id="CHEBI:29105"/>
        <label>1</label>
    </ligand>
</feature>
<dbReference type="GO" id="GO:0008270">
    <property type="term" value="F:zinc ion binding"/>
    <property type="evidence" value="ECO:0007669"/>
    <property type="project" value="UniProtKB-KW"/>
</dbReference>
<dbReference type="GO" id="GO:0006351">
    <property type="term" value="P:DNA-templated transcription"/>
    <property type="evidence" value="ECO:0007669"/>
    <property type="project" value="InterPro"/>
</dbReference>
<dbReference type="InterPro" id="IPR006288">
    <property type="entry name" value="TFS"/>
</dbReference>
<feature type="binding site" evidence="6">
    <location>
        <position position="74"/>
    </location>
    <ligand>
        <name>Zn(2+)</name>
        <dbReference type="ChEBI" id="CHEBI:29105"/>
        <label>2</label>
    </ligand>
</feature>
<evidence type="ECO:0000256" key="1">
    <source>
        <dbReference type="ARBA" id="ARBA00022723"/>
    </source>
</evidence>
<dbReference type="CDD" id="cd10511">
    <property type="entry name" value="Zn-ribbon_TFS"/>
    <property type="match status" value="1"/>
</dbReference>
<feature type="binding site" evidence="6">
    <location>
        <position position="7"/>
    </location>
    <ligand>
        <name>Zn(2+)</name>
        <dbReference type="ChEBI" id="CHEBI:29105"/>
        <label>1</label>
    </ligand>
</feature>
<gene>
    <name evidence="10" type="ORF">EYH45_02860</name>
</gene>
<reference evidence="10" key="1">
    <citation type="journal article" date="2020" name="ISME J.">
        <title>Gammaproteobacteria mediating utilization of methyl-, sulfur- and petroleum organic compounds in deep ocean hydrothermal plumes.</title>
        <authorList>
            <person name="Zhou Z."/>
            <person name="Liu Y."/>
            <person name="Pan J."/>
            <person name="Cron B.R."/>
            <person name="Toner B.M."/>
            <person name="Anantharaman K."/>
            <person name="Breier J.A."/>
            <person name="Dick G.J."/>
            <person name="Li M."/>
        </authorList>
    </citation>
    <scope>NUCLEOTIDE SEQUENCE</scope>
    <source>
        <strain evidence="10">SZUA-1515</strain>
    </source>
</reference>
<dbReference type="InterPro" id="IPR001529">
    <property type="entry name" value="Zn_ribbon_RPB9"/>
</dbReference>
<evidence type="ECO:0000256" key="8">
    <source>
        <dbReference type="RuleBase" id="RU003474"/>
    </source>
</evidence>
<feature type="binding site" evidence="6">
    <location>
        <position position="99"/>
    </location>
    <ligand>
        <name>Zn(2+)</name>
        <dbReference type="ChEBI" id="CHEBI:29105"/>
        <label>2</label>
    </ligand>
</feature>
<evidence type="ECO:0000256" key="4">
    <source>
        <dbReference type="ARBA" id="ARBA00023015"/>
    </source>
</evidence>
<feature type="binding site" evidence="6">
    <location>
        <position position="4"/>
    </location>
    <ligand>
        <name>Zn(2+)</name>
        <dbReference type="ChEBI" id="CHEBI:29105"/>
        <label>1</label>
    </ligand>
</feature>
<dbReference type="AlphaFoldDB" id="A0A832ZV35"/>
<dbReference type="PROSITE" id="PS00466">
    <property type="entry name" value="ZF_TFIIS_1"/>
    <property type="match status" value="1"/>
</dbReference>
<dbReference type="SMART" id="SM00661">
    <property type="entry name" value="RPOL9"/>
    <property type="match status" value="1"/>
</dbReference>
<name>A0A832ZV35_CALS0</name>
<evidence type="ECO:0000313" key="11">
    <source>
        <dbReference type="Proteomes" id="UP000608579"/>
    </source>
</evidence>
<accession>A0A832ZV35</accession>
<dbReference type="Pfam" id="PF02150">
    <property type="entry name" value="Zn_ribbon_RPB9"/>
    <property type="match status" value="1"/>
</dbReference>
<evidence type="ECO:0000256" key="7">
    <source>
        <dbReference type="PIRSR" id="PIRSR005586-2"/>
    </source>
</evidence>
<dbReference type="GO" id="GO:0003899">
    <property type="term" value="F:DNA-directed RNA polymerase activity"/>
    <property type="evidence" value="ECO:0007669"/>
    <property type="project" value="InterPro"/>
</dbReference>
<keyword evidence="3 6" id="KW-0862">Zinc</keyword>
<evidence type="ECO:0000313" key="10">
    <source>
        <dbReference type="EMBL" id="HIQ29485.1"/>
    </source>
</evidence>
<keyword evidence="2 7" id="KW-0863">Zinc-finger</keyword>
<dbReference type="Gene3D" id="2.20.25.10">
    <property type="match status" value="1"/>
</dbReference>
<keyword evidence="5 8" id="KW-0804">Transcription</keyword>
<evidence type="ECO:0000256" key="2">
    <source>
        <dbReference type="ARBA" id="ARBA00022771"/>
    </source>
</evidence>
<dbReference type="PROSITE" id="PS51133">
    <property type="entry name" value="ZF_TFIIS_2"/>
    <property type="match status" value="1"/>
</dbReference>
<dbReference type="GO" id="GO:0006355">
    <property type="term" value="P:regulation of DNA-templated transcription"/>
    <property type="evidence" value="ECO:0007669"/>
    <property type="project" value="InterPro"/>
</dbReference>